<dbReference type="Proteomes" id="UP000632138">
    <property type="component" value="Unassembled WGS sequence"/>
</dbReference>
<keyword evidence="3" id="KW-1003">Cell membrane</keyword>
<dbReference type="Pfam" id="PF00528">
    <property type="entry name" value="BPD_transp_1"/>
    <property type="match status" value="1"/>
</dbReference>
<evidence type="ECO:0000256" key="5">
    <source>
        <dbReference type="ARBA" id="ARBA00022989"/>
    </source>
</evidence>
<keyword evidence="6 7" id="KW-0472">Membrane</keyword>
<keyword evidence="10" id="KW-1185">Reference proteome</keyword>
<dbReference type="Gene3D" id="1.10.3720.10">
    <property type="entry name" value="MetI-like"/>
    <property type="match status" value="1"/>
</dbReference>
<evidence type="ECO:0000313" key="10">
    <source>
        <dbReference type="Proteomes" id="UP000632138"/>
    </source>
</evidence>
<feature type="transmembrane region" description="Helical" evidence="7">
    <location>
        <begin position="73"/>
        <end position="95"/>
    </location>
</feature>
<name>A0ABS2AGU6_9ACTN</name>
<protein>
    <submittedName>
        <fullName evidence="9">Carbohydrate ABC transporter permease</fullName>
    </submittedName>
</protein>
<keyword evidence="2 7" id="KW-0813">Transport</keyword>
<feature type="transmembrane region" description="Helical" evidence="7">
    <location>
        <begin position="9"/>
        <end position="28"/>
    </location>
</feature>
<accession>A0ABS2AGU6</accession>
<evidence type="ECO:0000256" key="4">
    <source>
        <dbReference type="ARBA" id="ARBA00022692"/>
    </source>
</evidence>
<evidence type="ECO:0000259" key="8">
    <source>
        <dbReference type="PROSITE" id="PS50928"/>
    </source>
</evidence>
<dbReference type="PANTHER" id="PTHR43744">
    <property type="entry name" value="ABC TRANSPORTER PERMEASE PROTEIN MG189-RELATED-RELATED"/>
    <property type="match status" value="1"/>
</dbReference>
<dbReference type="CDD" id="cd06261">
    <property type="entry name" value="TM_PBP2"/>
    <property type="match status" value="1"/>
</dbReference>
<feature type="transmembrane region" description="Helical" evidence="7">
    <location>
        <begin position="104"/>
        <end position="125"/>
    </location>
</feature>
<dbReference type="InterPro" id="IPR035906">
    <property type="entry name" value="MetI-like_sf"/>
</dbReference>
<feature type="domain" description="ABC transmembrane type-1" evidence="8">
    <location>
        <begin position="69"/>
        <end position="258"/>
    </location>
</feature>
<keyword evidence="5 7" id="KW-1133">Transmembrane helix</keyword>
<gene>
    <name evidence="9" type="ORF">JIG36_23765</name>
</gene>
<feature type="transmembrane region" description="Helical" evidence="7">
    <location>
        <begin position="137"/>
        <end position="158"/>
    </location>
</feature>
<sequence>MRRPSPSRVLLHTVLVAASLAMVAPFLWQIVTSLKSLSEATTVPPTLLPEGRWENYGRVFDLLPFGTQFRNTVIVALARTAGQVLLCSLAAYAFARLRFPGRGVLFGVLLSVLMVPPQLFIIPQYQIMSSLGWLNSLQALIVPGLFSAFGVFLLRQFFLGLPLELEEAARLDGAGPVRIYWSIMLPLARPGLLALAVLVLIWSWNDLFWPLVVNSDPDTMPLSAGLASLQGQFQTDYPVLMAGSLLASLPVIAVFVFLQRQFIQGIAQTGIKG</sequence>
<comment type="subcellular location">
    <subcellularLocation>
        <location evidence="1 7">Cell membrane</location>
        <topology evidence="1 7">Multi-pass membrane protein</topology>
    </subcellularLocation>
</comment>
<comment type="caution">
    <text evidence="9">The sequence shown here is derived from an EMBL/GenBank/DDBJ whole genome shotgun (WGS) entry which is preliminary data.</text>
</comment>
<dbReference type="PROSITE" id="PS50928">
    <property type="entry name" value="ABC_TM1"/>
    <property type="match status" value="1"/>
</dbReference>
<dbReference type="PANTHER" id="PTHR43744:SF12">
    <property type="entry name" value="ABC TRANSPORTER PERMEASE PROTEIN MG189-RELATED"/>
    <property type="match status" value="1"/>
</dbReference>
<dbReference type="SUPFAM" id="SSF161098">
    <property type="entry name" value="MetI-like"/>
    <property type="match status" value="1"/>
</dbReference>
<feature type="transmembrane region" description="Helical" evidence="7">
    <location>
        <begin position="237"/>
        <end position="258"/>
    </location>
</feature>
<evidence type="ECO:0000256" key="3">
    <source>
        <dbReference type="ARBA" id="ARBA00022475"/>
    </source>
</evidence>
<reference evidence="9 10" key="1">
    <citation type="submission" date="2021-01" db="EMBL/GenBank/DDBJ databases">
        <title>Actinoplanes sp. nov. LDG1-06 isolated from lichen.</title>
        <authorList>
            <person name="Saeng-In P."/>
            <person name="Phongsopitanun W."/>
            <person name="Kanchanasin P."/>
            <person name="Yuki M."/>
            <person name="Kudo T."/>
            <person name="Ohkuma M."/>
            <person name="Tanasupawat S."/>
        </authorList>
    </citation>
    <scope>NUCLEOTIDE SEQUENCE [LARGE SCALE GENOMIC DNA]</scope>
    <source>
        <strain evidence="9 10">LDG1-06</strain>
    </source>
</reference>
<dbReference type="RefSeq" id="WP_203378572.1">
    <property type="nucleotide sequence ID" value="NZ_JAENHP010000007.1"/>
</dbReference>
<feature type="transmembrane region" description="Helical" evidence="7">
    <location>
        <begin position="179"/>
        <end position="204"/>
    </location>
</feature>
<evidence type="ECO:0000256" key="1">
    <source>
        <dbReference type="ARBA" id="ARBA00004651"/>
    </source>
</evidence>
<proteinExistence type="inferred from homology"/>
<evidence type="ECO:0000313" key="9">
    <source>
        <dbReference type="EMBL" id="MBM2618578.1"/>
    </source>
</evidence>
<dbReference type="EMBL" id="JAENHP010000007">
    <property type="protein sequence ID" value="MBM2618578.1"/>
    <property type="molecule type" value="Genomic_DNA"/>
</dbReference>
<keyword evidence="4 7" id="KW-0812">Transmembrane</keyword>
<evidence type="ECO:0000256" key="2">
    <source>
        <dbReference type="ARBA" id="ARBA00022448"/>
    </source>
</evidence>
<comment type="similarity">
    <text evidence="7">Belongs to the binding-protein-dependent transport system permease family.</text>
</comment>
<evidence type="ECO:0000256" key="6">
    <source>
        <dbReference type="ARBA" id="ARBA00023136"/>
    </source>
</evidence>
<evidence type="ECO:0000256" key="7">
    <source>
        <dbReference type="RuleBase" id="RU363032"/>
    </source>
</evidence>
<dbReference type="InterPro" id="IPR000515">
    <property type="entry name" value="MetI-like"/>
</dbReference>
<organism evidence="9 10">
    <name type="scientific">Paractinoplanes ovalisporus</name>
    <dbReference type="NCBI Taxonomy" id="2810368"/>
    <lineage>
        <taxon>Bacteria</taxon>
        <taxon>Bacillati</taxon>
        <taxon>Actinomycetota</taxon>
        <taxon>Actinomycetes</taxon>
        <taxon>Micromonosporales</taxon>
        <taxon>Micromonosporaceae</taxon>
        <taxon>Paractinoplanes</taxon>
    </lineage>
</organism>